<dbReference type="Proteomes" id="UP000293912">
    <property type="component" value="Chromosome"/>
</dbReference>
<evidence type="ECO:0000313" key="9">
    <source>
        <dbReference type="EMBL" id="QBM29128.1"/>
    </source>
</evidence>
<reference evidence="9 10" key="1">
    <citation type="submission" date="2019-03" db="EMBL/GenBank/DDBJ databases">
        <authorList>
            <person name="Sebastian G."/>
            <person name="Baumann P."/>
            <person name="Ruckert C."/>
            <person name="Kalinowski J."/>
            <person name="Nebel B."/>
            <person name="Takors R."/>
            <person name="Blombach B."/>
        </authorList>
    </citation>
    <scope>NUCLEOTIDE SEQUENCE [LARGE SCALE GENOMIC DNA]</scope>
    <source>
        <strain evidence="9 10">DSM 1084</strain>
    </source>
</reference>
<keyword evidence="10" id="KW-1185">Reference proteome</keyword>
<organism evidence="9 10">
    <name type="scientific">Hydrogenophaga pseudoflava</name>
    <name type="common">Pseudomonas carboxydoflava</name>
    <dbReference type="NCBI Taxonomy" id="47421"/>
    <lineage>
        <taxon>Bacteria</taxon>
        <taxon>Pseudomonadati</taxon>
        <taxon>Pseudomonadota</taxon>
        <taxon>Betaproteobacteria</taxon>
        <taxon>Burkholderiales</taxon>
        <taxon>Comamonadaceae</taxon>
        <taxon>Hydrogenophaga</taxon>
    </lineage>
</organism>
<keyword evidence="5 7" id="KW-1133">Transmembrane helix</keyword>
<feature type="transmembrane region" description="Helical" evidence="7">
    <location>
        <begin position="49"/>
        <end position="70"/>
    </location>
</feature>
<dbReference type="InterPro" id="IPR055348">
    <property type="entry name" value="DctQ"/>
</dbReference>
<dbReference type="EMBL" id="CP037867">
    <property type="protein sequence ID" value="QBM29128.1"/>
    <property type="molecule type" value="Genomic_DNA"/>
</dbReference>
<feature type="domain" description="Tripartite ATP-independent periplasmic transporters DctQ component" evidence="8">
    <location>
        <begin position="29"/>
        <end position="157"/>
    </location>
</feature>
<dbReference type="AlphaFoldDB" id="A0A4P6X3L1"/>
<keyword evidence="7" id="KW-0997">Cell inner membrane</keyword>
<comment type="caution">
    <text evidence="7">Lacks conserved residue(s) required for the propagation of feature annotation.</text>
</comment>
<evidence type="ECO:0000256" key="6">
    <source>
        <dbReference type="ARBA" id="ARBA00023136"/>
    </source>
</evidence>
<comment type="similarity">
    <text evidence="7">Belongs to the TRAP transporter small permease family.</text>
</comment>
<evidence type="ECO:0000256" key="4">
    <source>
        <dbReference type="ARBA" id="ARBA00022692"/>
    </source>
</evidence>
<dbReference type="GO" id="GO:0022857">
    <property type="term" value="F:transmembrane transporter activity"/>
    <property type="evidence" value="ECO:0007669"/>
    <property type="project" value="UniProtKB-UniRule"/>
</dbReference>
<evidence type="ECO:0000256" key="3">
    <source>
        <dbReference type="ARBA" id="ARBA00022475"/>
    </source>
</evidence>
<proteinExistence type="inferred from homology"/>
<evidence type="ECO:0000256" key="5">
    <source>
        <dbReference type="ARBA" id="ARBA00022989"/>
    </source>
</evidence>
<dbReference type="KEGG" id="hpse:HPF_15660"/>
<evidence type="ECO:0000256" key="7">
    <source>
        <dbReference type="RuleBase" id="RU369079"/>
    </source>
</evidence>
<keyword evidence="4 7" id="KW-0812">Transmembrane</keyword>
<comment type="function">
    <text evidence="7">Part of the tripartite ATP-independent periplasmic (TRAP) transport system.</text>
</comment>
<dbReference type="Pfam" id="PF04290">
    <property type="entry name" value="DctQ"/>
    <property type="match status" value="1"/>
</dbReference>
<dbReference type="RefSeq" id="WP_133157117.1">
    <property type="nucleotide sequence ID" value="NZ_CP037867.1"/>
</dbReference>
<evidence type="ECO:0000256" key="1">
    <source>
        <dbReference type="ARBA" id="ARBA00004651"/>
    </source>
</evidence>
<dbReference type="GO" id="GO:0005886">
    <property type="term" value="C:plasma membrane"/>
    <property type="evidence" value="ECO:0007669"/>
    <property type="project" value="UniProtKB-SubCell"/>
</dbReference>
<keyword evidence="6 7" id="KW-0472">Membrane</keyword>
<comment type="subcellular location">
    <subcellularLocation>
        <location evidence="7">Cell inner membrane</location>
        <topology evidence="7">Multi-pass membrane protein</topology>
    </subcellularLocation>
    <subcellularLocation>
        <location evidence="1">Cell membrane</location>
        <topology evidence="1">Multi-pass membrane protein</topology>
    </subcellularLocation>
</comment>
<gene>
    <name evidence="9" type="ORF">HPF_15660</name>
</gene>
<evidence type="ECO:0000256" key="2">
    <source>
        <dbReference type="ARBA" id="ARBA00022448"/>
    </source>
</evidence>
<evidence type="ECO:0000313" key="10">
    <source>
        <dbReference type="Proteomes" id="UP000293912"/>
    </source>
</evidence>
<evidence type="ECO:0000259" key="8">
    <source>
        <dbReference type="Pfam" id="PF04290"/>
    </source>
</evidence>
<comment type="subunit">
    <text evidence="7">The complex comprises the extracytoplasmic solute receptor protein and the two transmembrane proteins.</text>
</comment>
<protein>
    <recommendedName>
        <fullName evidence="7">TRAP transporter small permease protein</fullName>
    </recommendedName>
</protein>
<accession>A0A4P6X3L1</accession>
<sequence>MSDSIWSARVERAAAGLALAAVGGLLLLAAGTAVDVLLRFVFASPIRGFVDIASLTGAVLLAACFPHVLVSRTNISVDILGRSLGSGFKTALDRFAAVVTAAFFALMAWQYVRFAMEMHETQQLIPVLRWPVWLWWSAVALFIVLAASGAALTVWKRMPEDNSNE</sequence>
<feature type="transmembrane region" description="Helical" evidence="7">
    <location>
        <begin position="91"/>
        <end position="112"/>
    </location>
</feature>
<feature type="transmembrane region" description="Helical" evidence="7">
    <location>
        <begin position="132"/>
        <end position="155"/>
    </location>
</feature>
<name>A0A4P6X3L1_HYDPS</name>
<keyword evidence="3" id="KW-1003">Cell membrane</keyword>
<keyword evidence="2 7" id="KW-0813">Transport</keyword>